<dbReference type="PROSITE" id="PS51257">
    <property type="entry name" value="PROKAR_LIPOPROTEIN"/>
    <property type="match status" value="1"/>
</dbReference>
<feature type="region of interest" description="Disordered" evidence="1">
    <location>
        <begin position="40"/>
        <end position="59"/>
    </location>
</feature>
<feature type="chain" id="PRO_5022048050" description="Small secreted protein" evidence="2">
    <location>
        <begin position="24"/>
        <end position="176"/>
    </location>
</feature>
<dbReference type="AlphaFoldDB" id="A0A561WI13"/>
<sequence length="176" mass="17213">MRRLLAAAAALSFVLFAAGCSGADQESTTAAPAAGTTATATGDAAATGPAAGTPDPAKGAAGDAALAADTAAICAQAARTSTNFGTTFAADHKLLTGAASKGAEAKAQAQQKATRDVESFSYALLDMSKLAGDPGLKKALAAMGAQVAALKGDLSRIDDRKLAALRATLDRACGKS</sequence>
<protein>
    <recommendedName>
        <fullName evidence="5">Small secreted protein</fullName>
    </recommendedName>
</protein>
<reference evidence="3 4" key="1">
    <citation type="submission" date="2019-06" db="EMBL/GenBank/DDBJ databases">
        <title>Sequencing the genomes of 1000 actinobacteria strains.</title>
        <authorList>
            <person name="Klenk H.-P."/>
        </authorList>
    </citation>
    <scope>NUCLEOTIDE SEQUENCE [LARGE SCALE GENOMIC DNA]</scope>
    <source>
        <strain evidence="3 4">DSM 43866</strain>
    </source>
</reference>
<evidence type="ECO:0008006" key="5">
    <source>
        <dbReference type="Google" id="ProtNLM"/>
    </source>
</evidence>
<feature type="signal peptide" evidence="2">
    <location>
        <begin position="1"/>
        <end position="23"/>
    </location>
</feature>
<dbReference type="EMBL" id="VIWY01000002">
    <property type="protein sequence ID" value="TWG23485.1"/>
    <property type="molecule type" value="Genomic_DNA"/>
</dbReference>
<dbReference type="Proteomes" id="UP000320239">
    <property type="component" value="Unassembled WGS sequence"/>
</dbReference>
<keyword evidence="2" id="KW-0732">Signal</keyword>
<evidence type="ECO:0000256" key="2">
    <source>
        <dbReference type="SAM" id="SignalP"/>
    </source>
</evidence>
<evidence type="ECO:0000313" key="3">
    <source>
        <dbReference type="EMBL" id="TWG23485.1"/>
    </source>
</evidence>
<proteinExistence type="predicted"/>
<keyword evidence="4" id="KW-1185">Reference proteome</keyword>
<evidence type="ECO:0000256" key="1">
    <source>
        <dbReference type="SAM" id="MobiDB-lite"/>
    </source>
</evidence>
<gene>
    <name evidence="3" type="ORF">FHX34_10231</name>
</gene>
<organism evidence="3 4">
    <name type="scientific">Actinoplanes teichomyceticus</name>
    <dbReference type="NCBI Taxonomy" id="1867"/>
    <lineage>
        <taxon>Bacteria</taxon>
        <taxon>Bacillati</taxon>
        <taxon>Actinomycetota</taxon>
        <taxon>Actinomycetes</taxon>
        <taxon>Micromonosporales</taxon>
        <taxon>Micromonosporaceae</taxon>
        <taxon>Actinoplanes</taxon>
    </lineage>
</organism>
<accession>A0A561WI13</accession>
<dbReference type="RefSeq" id="WP_122976753.1">
    <property type="nucleotide sequence ID" value="NZ_BOMX01000144.1"/>
</dbReference>
<comment type="caution">
    <text evidence="3">The sequence shown here is derived from an EMBL/GenBank/DDBJ whole genome shotgun (WGS) entry which is preliminary data.</text>
</comment>
<evidence type="ECO:0000313" key="4">
    <source>
        <dbReference type="Proteomes" id="UP000320239"/>
    </source>
</evidence>
<name>A0A561WI13_ACTTI</name>